<feature type="compositionally biased region" description="Basic and acidic residues" evidence="1">
    <location>
        <begin position="226"/>
        <end position="250"/>
    </location>
</feature>
<evidence type="ECO:0000313" key="2">
    <source>
        <dbReference type="EMBL" id="MDE48984.1"/>
    </source>
</evidence>
<feature type="compositionally biased region" description="Basic and acidic residues" evidence="1">
    <location>
        <begin position="270"/>
        <end position="285"/>
    </location>
</feature>
<dbReference type="SUPFAM" id="SSF48371">
    <property type="entry name" value="ARM repeat"/>
    <property type="match status" value="2"/>
</dbReference>
<dbReference type="InterPro" id="IPR016024">
    <property type="entry name" value="ARM-type_fold"/>
</dbReference>
<accession>A0A6G1SEQ8</accession>
<proteinExistence type="predicted"/>
<feature type="region of interest" description="Disordered" evidence="1">
    <location>
        <begin position="1"/>
        <end position="126"/>
    </location>
</feature>
<feature type="compositionally biased region" description="Gly residues" evidence="1">
    <location>
        <begin position="24"/>
        <end position="53"/>
    </location>
</feature>
<dbReference type="AlphaFoldDB" id="A0A6G1SEQ8"/>
<name>A0A6G1SEQ8_9ACAR</name>
<keyword evidence="2" id="KW-0396">Initiation factor</keyword>
<feature type="region of interest" description="Disordered" evidence="1">
    <location>
        <begin position="178"/>
        <end position="342"/>
    </location>
</feature>
<reference evidence="2" key="1">
    <citation type="submission" date="2018-10" db="EMBL/GenBank/DDBJ databases">
        <title>Transcriptome assembly of Aceria tosichella (Wheat curl mite) Type 2.</title>
        <authorList>
            <person name="Scully E.D."/>
            <person name="Geib S.M."/>
            <person name="Palmer N.A."/>
            <person name="Gupta A.K."/>
            <person name="Sarath G."/>
            <person name="Tatineni S."/>
        </authorList>
    </citation>
    <scope>NUCLEOTIDE SEQUENCE</scope>
    <source>
        <strain evidence="2">LincolnNE</strain>
    </source>
</reference>
<evidence type="ECO:0000256" key="1">
    <source>
        <dbReference type="SAM" id="MobiDB-lite"/>
    </source>
</evidence>
<feature type="compositionally biased region" description="Basic residues" evidence="1">
    <location>
        <begin position="186"/>
        <end position="197"/>
    </location>
</feature>
<organism evidence="2">
    <name type="scientific">Aceria tosichella</name>
    <name type="common">wheat curl mite</name>
    <dbReference type="NCBI Taxonomy" id="561515"/>
    <lineage>
        <taxon>Eukaryota</taxon>
        <taxon>Metazoa</taxon>
        <taxon>Ecdysozoa</taxon>
        <taxon>Arthropoda</taxon>
        <taxon>Chelicerata</taxon>
        <taxon>Arachnida</taxon>
        <taxon>Acari</taxon>
        <taxon>Acariformes</taxon>
        <taxon>Trombidiformes</taxon>
        <taxon>Prostigmata</taxon>
        <taxon>Eupodina</taxon>
        <taxon>Eriophyoidea</taxon>
        <taxon>Eriophyidae</taxon>
        <taxon>Eriophyinae</taxon>
        <taxon>Aceriini</taxon>
        <taxon>Aceria</taxon>
    </lineage>
</organism>
<feature type="compositionally biased region" description="Polar residues" evidence="1">
    <location>
        <begin position="210"/>
        <end position="224"/>
    </location>
</feature>
<dbReference type="Gene3D" id="1.25.40.180">
    <property type="match status" value="2"/>
</dbReference>
<feature type="compositionally biased region" description="Basic residues" evidence="1">
    <location>
        <begin position="286"/>
        <end position="304"/>
    </location>
</feature>
<dbReference type="EMBL" id="GGYP01004213">
    <property type="protein sequence ID" value="MDE48984.1"/>
    <property type="molecule type" value="Transcribed_RNA"/>
</dbReference>
<gene>
    <name evidence="2" type="primary">Eif4g3_0</name>
    <name evidence="2" type="ORF">g.14571</name>
</gene>
<dbReference type="GO" id="GO:0003743">
    <property type="term" value="F:translation initiation factor activity"/>
    <property type="evidence" value="ECO:0007669"/>
    <property type="project" value="UniProtKB-KW"/>
</dbReference>
<sequence length="716" mass="79950">MIPPLDDDYMRVPPPPRRGRQFSRGGGSGGGGGGGGGGGVVPGGPAGPGGPGGQSSRRYKAHQFIRTRSPPSGKYDGPQQGQQPYNNSHSQQQQNYSNNNNNNRQQSSSRAQQQSQPQQHRNSQHDIEEIKEICSKLSVELELVKTRVNEIAGNLERMQSQMNHQSSGQTTQNLTTTIATDNNSTKQKKAKVLRKHQQERAAGPNGASVVGQNSVDSSNNNAFARNNKERNLDRQRRNRRREDDRDKENKALPPRLQNDDSTTQAADPSSEDKVEGEGDGGERVKKVYRRKKPFNKRGYNRRRRMDSSERNSNDTSPQNEANGDEYQRRPKPRSGPKRNFPELSEAELNEIVQAVKRDFFASELTSVRKVIEEKGPIVAKEFAMAILDHAICDVTSPTKLSDIANNLAQILVSDDVGFEFQQGFCSALNDISKREEDIAIDAPRYMDTLGQVLGQCLVPMNTGRNKQLIKKFLTKSLQSYAQQSRALLLASTMRGIAGRKDERFAKEIWDMANLDWATYLNEGTNLDEFLESQEVKFTTQSFSPEPRKTRRTPEETEKFADDVTDLVEKRCSSQALEDLVKDLNLEDDETVDYLGTLVYAIVRGCLVTDAGDYKLDTEALNKYSSILKNPQQQNKKDQADAIALNALTALTKLWHQYNCPQNLMSNILLALHNHGAASYDALKNWLNSEDLKNIPGIGAARLNSKRCIEDLGAKRS</sequence>
<protein>
    <submittedName>
        <fullName evidence="2">Eukaryotic translation initiation factor 4 gamma 3</fullName>
    </submittedName>
</protein>
<feature type="compositionally biased region" description="Low complexity" evidence="1">
    <location>
        <begin position="82"/>
        <end position="121"/>
    </location>
</feature>
<keyword evidence="2" id="KW-0648">Protein biosynthesis</keyword>